<keyword evidence="7" id="KW-1185">Reference proteome</keyword>
<evidence type="ECO:0000313" key="6">
    <source>
        <dbReference type="EMBL" id="TQM64488.1"/>
    </source>
</evidence>
<evidence type="ECO:0000256" key="2">
    <source>
        <dbReference type="ARBA" id="ARBA00022448"/>
    </source>
</evidence>
<dbReference type="PANTHER" id="PTHR30085">
    <property type="entry name" value="AMINO ACID ABC TRANSPORTER PERMEASE"/>
    <property type="match status" value="1"/>
</dbReference>
<feature type="domain" description="Solute-binding protein family 3/N-terminal" evidence="5">
    <location>
        <begin position="114"/>
        <end position="342"/>
    </location>
</feature>
<keyword evidence="3" id="KW-0732">Signal</keyword>
<evidence type="ECO:0000256" key="3">
    <source>
        <dbReference type="ARBA" id="ARBA00022729"/>
    </source>
</evidence>
<evidence type="ECO:0000256" key="4">
    <source>
        <dbReference type="SAM" id="MobiDB-lite"/>
    </source>
</evidence>
<dbReference type="GO" id="GO:0030288">
    <property type="term" value="C:outer membrane-bounded periplasmic space"/>
    <property type="evidence" value="ECO:0007669"/>
    <property type="project" value="TreeGrafter"/>
</dbReference>
<dbReference type="AlphaFoldDB" id="A0A543I1M0"/>
<dbReference type="Gene3D" id="3.40.190.10">
    <property type="entry name" value="Periplasmic binding protein-like II"/>
    <property type="match status" value="2"/>
</dbReference>
<dbReference type="EMBL" id="VFPM01000001">
    <property type="protein sequence ID" value="TQM64488.1"/>
    <property type="molecule type" value="Genomic_DNA"/>
</dbReference>
<dbReference type="OrthoDB" id="9807888at2"/>
<comment type="similarity">
    <text evidence="1">Belongs to the bacterial solute-binding protein 3 family.</text>
</comment>
<dbReference type="InterPro" id="IPR001638">
    <property type="entry name" value="Solute-binding_3/MltF_N"/>
</dbReference>
<gene>
    <name evidence="6" type="ORF">FBY41_0856</name>
</gene>
<evidence type="ECO:0000259" key="5">
    <source>
        <dbReference type="SMART" id="SM00062"/>
    </source>
</evidence>
<reference evidence="6 7" key="1">
    <citation type="submission" date="2019-06" db="EMBL/GenBank/DDBJ databases">
        <title>Genome sequencing of plant associated microbes to promote plant fitness in Sorghum bicolor and Oryza sativa.</title>
        <authorList>
            <person name="Coleman-Derr D."/>
        </authorList>
    </citation>
    <scope>NUCLEOTIDE SEQUENCE [LARGE SCALE GENOMIC DNA]</scope>
    <source>
        <strain evidence="6 7">KV-663</strain>
    </source>
</reference>
<dbReference type="SUPFAM" id="SSF53850">
    <property type="entry name" value="Periplasmic binding protein-like II"/>
    <property type="match status" value="1"/>
</dbReference>
<evidence type="ECO:0000256" key="1">
    <source>
        <dbReference type="ARBA" id="ARBA00010333"/>
    </source>
</evidence>
<feature type="region of interest" description="Disordered" evidence="4">
    <location>
        <begin position="1"/>
        <end position="31"/>
    </location>
</feature>
<dbReference type="Proteomes" id="UP000316747">
    <property type="component" value="Unassembled WGS sequence"/>
</dbReference>
<dbReference type="Pfam" id="PF00497">
    <property type="entry name" value="SBP_bac_3"/>
    <property type="match status" value="1"/>
</dbReference>
<comment type="caution">
    <text evidence="6">The sequence shown here is derived from an EMBL/GenBank/DDBJ whole genome shotgun (WGS) entry which is preliminary data.</text>
</comment>
<feature type="compositionally biased region" description="Basic residues" evidence="4">
    <location>
        <begin position="14"/>
        <end position="31"/>
    </location>
</feature>
<proteinExistence type="inferred from homology"/>
<organism evidence="6 7">
    <name type="scientific">Humibacillus xanthopallidus</name>
    <dbReference type="NCBI Taxonomy" id="412689"/>
    <lineage>
        <taxon>Bacteria</taxon>
        <taxon>Bacillati</taxon>
        <taxon>Actinomycetota</taxon>
        <taxon>Actinomycetes</taxon>
        <taxon>Micrococcales</taxon>
        <taxon>Intrasporangiaceae</taxon>
        <taxon>Humibacillus</taxon>
    </lineage>
</organism>
<feature type="region of interest" description="Disordered" evidence="4">
    <location>
        <begin position="63"/>
        <end position="90"/>
    </location>
</feature>
<dbReference type="InterPro" id="IPR051455">
    <property type="entry name" value="Bact_solute-bind_prot3"/>
</dbReference>
<keyword evidence="2" id="KW-0813">Transport</keyword>
<dbReference type="GO" id="GO:0005576">
    <property type="term" value="C:extracellular region"/>
    <property type="evidence" value="ECO:0007669"/>
    <property type="project" value="TreeGrafter"/>
</dbReference>
<dbReference type="RefSeq" id="WP_141842122.1">
    <property type="nucleotide sequence ID" value="NZ_VFPM01000001.1"/>
</dbReference>
<accession>A0A543I1M0</accession>
<evidence type="ECO:0000313" key="7">
    <source>
        <dbReference type="Proteomes" id="UP000316747"/>
    </source>
</evidence>
<dbReference type="CDD" id="cd13690">
    <property type="entry name" value="PBP2_GluB"/>
    <property type="match status" value="1"/>
</dbReference>
<dbReference type="SMART" id="SM00062">
    <property type="entry name" value="PBPb"/>
    <property type="match status" value="1"/>
</dbReference>
<name>A0A543I1M0_9MICO</name>
<protein>
    <submittedName>
        <fullName evidence="6">Amino acid ABC transporter substrate-binding protein (PAAT family)</fullName>
    </submittedName>
</protein>
<dbReference type="GO" id="GO:0006865">
    <property type="term" value="P:amino acid transport"/>
    <property type="evidence" value="ECO:0007669"/>
    <property type="project" value="TreeGrafter"/>
</dbReference>
<dbReference type="PANTHER" id="PTHR30085:SF6">
    <property type="entry name" value="ABC TRANSPORTER GLUTAMINE-BINDING PROTEIN GLNH"/>
    <property type="match status" value="1"/>
</dbReference>
<sequence>MSTNPPPTATPGHGGRRGSRSGARPHGRRPHGARLRIVGAVAALCVSALAACSSVTYDPTALPTKVTPSATPSKPGTPAPACTNATQSYDPLASIPSRGQISDARVRKILERGYLIVGVSADTYLFGARDPFTSQITGFDIDMAKAVATSLFGSPKLQLRVITANDRLPLLEDGSVDMVARNMSMTCDRWTKIGFSSEYYRSGQKVLISKSLLSADKNAADWGLADLKGKRVCAPTGTTSLAKLQSVEGPIPVTAPNHTGCLVLLQQGKADAITGDDTVLAGLAAQDPNTVITSAKAITVEPYGLGFNKDNVYLIRYVNRVLADLVADGQWKAIYNRWLAAPLGPAPAPPTPVYGR</sequence>